<dbReference type="PANTHER" id="PTHR11803">
    <property type="entry name" value="2-IMINOBUTANOATE/2-IMINOPROPANOATE DEAMINASE RIDA"/>
    <property type="match status" value="1"/>
</dbReference>
<comment type="caution">
    <text evidence="1">The sequence shown here is derived from an EMBL/GenBank/DDBJ whole genome shotgun (WGS) entry which is preliminary data.</text>
</comment>
<dbReference type="Proteomes" id="UP000315252">
    <property type="component" value="Unassembled WGS sequence"/>
</dbReference>
<dbReference type="CDD" id="cd02198">
    <property type="entry name" value="YjgH_like"/>
    <property type="match status" value="1"/>
</dbReference>
<dbReference type="Gene3D" id="3.30.1330.40">
    <property type="entry name" value="RutC-like"/>
    <property type="match status" value="1"/>
</dbReference>
<dbReference type="Pfam" id="PF01042">
    <property type="entry name" value="Ribonuc_L-PSP"/>
    <property type="match status" value="1"/>
</dbReference>
<dbReference type="SUPFAM" id="SSF55298">
    <property type="entry name" value="YjgF-like"/>
    <property type="match status" value="1"/>
</dbReference>
<dbReference type="AlphaFoldDB" id="A0A545TT37"/>
<organism evidence="1 2">
    <name type="scientific">Denitrobaculum tricleocarpae</name>
    <dbReference type="NCBI Taxonomy" id="2591009"/>
    <lineage>
        <taxon>Bacteria</taxon>
        <taxon>Pseudomonadati</taxon>
        <taxon>Pseudomonadota</taxon>
        <taxon>Alphaproteobacteria</taxon>
        <taxon>Rhodospirillales</taxon>
        <taxon>Rhodospirillaceae</taxon>
        <taxon>Denitrobaculum</taxon>
    </lineage>
</organism>
<gene>
    <name evidence="1" type="ORF">FKG95_09360</name>
</gene>
<dbReference type="RefSeq" id="WP_142896096.1">
    <property type="nucleotide sequence ID" value="NZ_ML660054.1"/>
</dbReference>
<dbReference type="InterPro" id="IPR035959">
    <property type="entry name" value="RutC-like_sf"/>
</dbReference>
<dbReference type="OrthoDB" id="9809792at2"/>
<name>A0A545TT37_9PROT</name>
<evidence type="ECO:0000313" key="1">
    <source>
        <dbReference type="EMBL" id="TQV80383.1"/>
    </source>
</evidence>
<dbReference type="GO" id="GO:0005829">
    <property type="term" value="C:cytosol"/>
    <property type="evidence" value="ECO:0007669"/>
    <property type="project" value="TreeGrafter"/>
</dbReference>
<dbReference type="EMBL" id="VHSH01000003">
    <property type="protein sequence ID" value="TQV80383.1"/>
    <property type="molecule type" value="Genomic_DNA"/>
</dbReference>
<keyword evidence="2" id="KW-1185">Reference proteome</keyword>
<accession>A0A545TT37</accession>
<dbReference type="InterPro" id="IPR006175">
    <property type="entry name" value="YjgF/YER057c/UK114"/>
</dbReference>
<reference evidence="1 2" key="1">
    <citation type="submission" date="2019-06" db="EMBL/GenBank/DDBJ databases">
        <title>Whole genome sequence for Rhodospirillaceae sp. R148.</title>
        <authorList>
            <person name="Wang G."/>
        </authorList>
    </citation>
    <scope>NUCLEOTIDE SEQUENCE [LARGE SCALE GENOMIC DNA]</scope>
    <source>
        <strain evidence="1 2">R148</strain>
    </source>
</reference>
<proteinExistence type="predicted"/>
<evidence type="ECO:0000313" key="2">
    <source>
        <dbReference type="Proteomes" id="UP000315252"/>
    </source>
</evidence>
<protein>
    <submittedName>
        <fullName evidence="1">RidA family protein</fullName>
    </submittedName>
</protein>
<sequence>MTAKAIIPDDLKSYYDDWHMSPGLACNGFVFFTGFTGTRADGSLSSDPEMQIRDAFDKVQSVLEAGGMGFGHLVEMTSYHVGLRDHLDIFKSVRDSFVVEPYPAWTAIEVAGFVREGAIVEIRVIARAP</sequence>
<dbReference type="PANTHER" id="PTHR11803:SF44">
    <property type="entry name" value="RUTC FAMILY PROTEIN YJGH"/>
    <property type="match status" value="1"/>
</dbReference>
<dbReference type="GO" id="GO:0019239">
    <property type="term" value="F:deaminase activity"/>
    <property type="evidence" value="ECO:0007669"/>
    <property type="project" value="TreeGrafter"/>
</dbReference>
<dbReference type="InterPro" id="IPR038743">
    <property type="entry name" value="YjgH-like"/>
</dbReference>